<dbReference type="Gene3D" id="3.90.320.10">
    <property type="match status" value="1"/>
</dbReference>
<dbReference type="InterPro" id="IPR011604">
    <property type="entry name" value="PDDEXK-like_dom_sf"/>
</dbReference>
<dbReference type="Proteomes" id="UP001374803">
    <property type="component" value="Chromosome"/>
</dbReference>
<evidence type="ECO:0008006" key="3">
    <source>
        <dbReference type="Google" id="ProtNLM"/>
    </source>
</evidence>
<gene>
    <name evidence="1" type="ORF">LVJ94_35025</name>
</gene>
<sequence>MPLVTIDDLWGPPDEVAARIQDAKQLFRLYEEYIRFQPDDSVRPPGIHSSELSRCVRWAFYSLVDHRKIPTTKPFWKKKFKLGKAIHSMIERDFAGMAARTRRLRRAGAPAGDGFIVEFQANVLCSPELQPLCARWNIWSEADGVFVFREHAYGPAIVRVGLETKSMGKEEFAALRTPEPEHVEQVHTYMAALELPLMWLVYYCKGTDNITPSEAPFLLAFDPVVWAGTEAKIRLVHEHAARGEAPPRQESIACDFCPYAWDCQPTRLAGPPRRQSVVHLRTSGKA</sequence>
<keyword evidence="2" id="KW-1185">Reference proteome</keyword>
<dbReference type="RefSeq" id="WP_394831740.1">
    <property type="nucleotide sequence ID" value="NZ_CP089929.1"/>
</dbReference>
<reference evidence="1" key="1">
    <citation type="submission" date="2021-12" db="EMBL/GenBank/DDBJ databases">
        <title>Discovery of the Pendulisporaceae a myxobacterial family with distinct sporulation behavior and unique specialized metabolism.</title>
        <authorList>
            <person name="Garcia R."/>
            <person name="Popoff A."/>
            <person name="Bader C.D."/>
            <person name="Loehr J."/>
            <person name="Walesch S."/>
            <person name="Walt C."/>
            <person name="Boldt J."/>
            <person name="Bunk B."/>
            <person name="Haeckl F.J.F.P.J."/>
            <person name="Gunesch A.P."/>
            <person name="Birkelbach J."/>
            <person name="Nuebel U."/>
            <person name="Pietschmann T."/>
            <person name="Bach T."/>
            <person name="Mueller R."/>
        </authorList>
    </citation>
    <scope>NUCLEOTIDE SEQUENCE</scope>
    <source>
        <strain evidence="1">MSr11367</strain>
    </source>
</reference>
<evidence type="ECO:0000313" key="1">
    <source>
        <dbReference type="EMBL" id="WXB02115.1"/>
    </source>
</evidence>
<proteinExistence type="predicted"/>
<accession>A0ABZ2KYP5</accession>
<protein>
    <recommendedName>
        <fullName evidence="3">PD-(D/E)XK endonuclease-like domain-containing protein</fullName>
    </recommendedName>
</protein>
<organism evidence="1 2">
    <name type="scientific">Pendulispora rubella</name>
    <dbReference type="NCBI Taxonomy" id="2741070"/>
    <lineage>
        <taxon>Bacteria</taxon>
        <taxon>Pseudomonadati</taxon>
        <taxon>Myxococcota</taxon>
        <taxon>Myxococcia</taxon>
        <taxon>Myxococcales</taxon>
        <taxon>Sorangiineae</taxon>
        <taxon>Pendulisporaceae</taxon>
        <taxon>Pendulispora</taxon>
    </lineage>
</organism>
<dbReference type="EMBL" id="CP089983">
    <property type="protein sequence ID" value="WXB02115.1"/>
    <property type="molecule type" value="Genomic_DNA"/>
</dbReference>
<evidence type="ECO:0000313" key="2">
    <source>
        <dbReference type="Proteomes" id="UP001374803"/>
    </source>
</evidence>
<name>A0ABZ2KYP5_9BACT</name>